<dbReference type="AlphaFoldDB" id="H8FPT0"/>
<feature type="compositionally biased region" description="Pro residues" evidence="1">
    <location>
        <begin position="269"/>
        <end position="284"/>
    </location>
</feature>
<protein>
    <recommendedName>
        <fullName evidence="5">AMIN domain-containing protein</fullName>
    </recommendedName>
</protein>
<gene>
    <name evidence="3" type="ORF">PHAMO_20054</name>
</gene>
<evidence type="ECO:0008006" key="5">
    <source>
        <dbReference type="Google" id="ProtNLM"/>
    </source>
</evidence>
<feature type="chain" id="PRO_5003611701" description="AMIN domain-containing protein" evidence="2">
    <location>
        <begin position="36"/>
        <end position="596"/>
    </location>
</feature>
<evidence type="ECO:0000313" key="4">
    <source>
        <dbReference type="Proteomes" id="UP000004169"/>
    </source>
</evidence>
<evidence type="ECO:0000256" key="2">
    <source>
        <dbReference type="SAM" id="SignalP"/>
    </source>
</evidence>
<feature type="compositionally biased region" description="Low complexity" evidence="1">
    <location>
        <begin position="292"/>
        <end position="301"/>
    </location>
</feature>
<dbReference type="PANTHER" id="PTHR48125:SF10">
    <property type="entry name" value="OS12G0136300 PROTEIN"/>
    <property type="match status" value="1"/>
</dbReference>
<evidence type="ECO:0000313" key="3">
    <source>
        <dbReference type="EMBL" id="CCG40368.1"/>
    </source>
</evidence>
<feature type="region of interest" description="Disordered" evidence="1">
    <location>
        <begin position="267"/>
        <end position="301"/>
    </location>
</feature>
<name>H8FPT0_MAGML</name>
<accession>H8FPT0</accession>
<proteinExistence type="predicted"/>
<dbReference type="eggNOG" id="COG3266">
    <property type="taxonomic scope" value="Bacteria"/>
</dbReference>
<comment type="caution">
    <text evidence="3">The sequence shown here is derived from an EMBL/GenBank/DDBJ whole genome shotgun (WGS) entry which is preliminary data.</text>
</comment>
<reference evidence="3 4" key="1">
    <citation type="journal article" date="2012" name="J. Bacteriol.">
        <title>Draft Genome Sequence of the Purple Photosynthetic Bacterium Phaeospirillum molischianum DSM120, a Particularly Versatile Bacterium.</title>
        <authorList>
            <person name="Duquesne K."/>
            <person name="Prima V."/>
            <person name="Ji B."/>
            <person name="Rouy Z."/>
            <person name="Medigue C."/>
            <person name="Talla E."/>
            <person name="Sturgis J.N."/>
        </authorList>
    </citation>
    <scope>NUCLEOTIDE SEQUENCE [LARGE SCALE GENOMIC DNA]</scope>
    <source>
        <strain evidence="4">DSM120</strain>
    </source>
</reference>
<feature type="region of interest" description="Disordered" evidence="1">
    <location>
        <begin position="513"/>
        <end position="540"/>
    </location>
</feature>
<dbReference type="PANTHER" id="PTHR48125">
    <property type="entry name" value="LP07818P1"/>
    <property type="match status" value="1"/>
</dbReference>
<dbReference type="EMBL" id="CAHP01000012">
    <property type="protein sequence ID" value="CCG40368.1"/>
    <property type="molecule type" value="Genomic_DNA"/>
</dbReference>
<keyword evidence="4" id="KW-1185">Reference proteome</keyword>
<dbReference type="Proteomes" id="UP000004169">
    <property type="component" value="Unassembled WGS sequence"/>
</dbReference>
<keyword evidence="2" id="KW-0732">Signal</keyword>
<evidence type="ECO:0000256" key="1">
    <source>
        <dbReference type="SAM" id="MobiDB-lite"/>
    </source>
</evidence>
<sequence>MADSPRSTLPLRFFRMRWGLLALAIVAAVPGLALAQASSPSPRAAAHDGYGRMVFDWNSTVGFTAEQADGQLVLRFDKPIVGDPKAVVKPLSRYLKGVRLSPDRTVATFPLTGPVQIKTSRSGNAVVIDLSEDKTPPAATPPAARPVAATATIAQAAAPTSAPAVPAIELMVRGGEHTGFNRLVFDWPKPVGYTVEETGDKVTVAFDRPANLNATSLRASLPPDVGFLEARPAGKGTAVVLSLPQGMRVRHFTSGPRVALDLVRAAGTAPPPRANGAPPPPLAPAPGSTDQPPALKPLAPAAPAPLASLDESAVPQSSAPVGKMVSLGFAFDKPTGAAVFRRGGWLWAVFDIKTEIDTKLLKRTGGDVVQHVEQIQGGKGTAVRMLTSPGFNPSVRKEGQLWVLDIHEQPLLPKTAAAVSAQMDFQDRGRLVIAAADGSPAMAVRDPEVGDIIQVVTVPTIGLGVRAGRDYPGVELLTSAQGVAAVGRADGVRLDPSKSQVEVAMPGGLYLTQPPPPPPEASGVETPVADPEGPQETGPLDISKWMRGGNDTFVADRRKLLQRMTTRHFKMDAGRQRYLCCRSPQAVAADDDVATQ</sequence>
<organism evidence="3 4">
    <name type="scientific">Magnetospirillum molischianum DSM 120</name>
    <dbReference type="NCBI Taxonomy" id="1150626"/>
    <lineage>
        <taxon>Bacteria</taxon>
        <taxon>Pseudomonadati</taxon>
        <taxon>Pseudomonadota</taxon>
        <taxon>Alphaproteobacteria</taxon>
        <taxon>Rhodospirillales</taxon>
        <taxon>Rhodospirillaceae</taxon>
        <taxon>Magnetospirillum</taxon>
    </lineage>
</organism>
<feature type="signal peptide" evidence="2">
    <location>
        <begin position="1"/>
        <end position="35"/>
    </location>
</feature>
<dbReference type="STRING" id="1150626.PHAMO_20054"/>